<dbReference type="RefSeq" id="WP_101640336.1">
    <property type="nucleotide sequence ID" value="NZ_PGUY01000011.1"/>
</dbReference>
<keyword evidence="1" id="KW-1133">Transmembrane helix</keyword>
<dbReference type="OrthoDB" id="2969610at2"/>
<evidence type="ECO:0000313" key="2">
    <source>
        <dbReference type="EMBL" id="PLT31166.1"/>
    </source>
</evidence>
<keyword evidence="1" id="KW-0472">Membrane</keyword>
<reference evidence="2 3" key="1">
    <citation type="submission" date="2017-11" db="EMBL/GenBank/DDBJ databases">
        <title>Comparitive Functional Genomics of Dry Heat Resistant strains isolated from the Viking Spacecraft.</title>
        <authorList>
            <person name="Seuylemezian A."/>
            <person name="Cooper K."/>
            <person name="Vaishampayan P."/>
        </authorList>
    </citation>
    <scope>NUCLEOTIDE SEQUENCE [LARGE SCALE GENOMIC DNA]</scope>
    <source>
        <strain evidence="2 3">V1-29</strain>
    </source>
</reference>
<feature type="transmembrane region" description="Helical" evidence="1">
    <location>
        <begin position="32"/>
        <end position="55"/>
    </location>
</feature>
<gene>
    <name evidence="2" type="ORF">CUU66_03730</name>
</gene>
<name>A0A2N5M9Y4_9BACI</name>
<organism evidence="2 3">
    <name type="scientific">Peribacillus deserti</name>
    <dbReference type="NCBI Taxonomy" id="673318"/>
    <lineage>
        <taxon>Bacteria</taxon>
        <taxon>Bacillati</taxon>
        <taxon>Bacillota</taxon>
        <taxon>Bacilli</taxon>
        <taxon>Bacillales</taxon>
        <taxon>Bacillaceae</taxon>
        <taxon>Peribacillus</taxon>
    </lineage>
</organism>
<keyword evidence="3" id="KW-1185">Reference proteome</keyword>
<protein>
    <submittedName>
        <fullName evidence="2">Uncharacterized protein</fullName>
    </submittedName>
</protein>
<proteinExistence type="predicted"/>
<dbReference type="Proteomes" id="UP000234748">
    <property type="component" value="Unassembled WGS sequence"/>
</dbReference>
<comment type="caution">
    <text evidence="2">The sequence shown here is derived from an EMBL/GenBank/DDBJ whole genome shotgun (WGS) entry which is preliminary data.</text>
</comment>
<sequence>MKQRYLLCLLLCGVMLYYQVPRLDLNGDGLAGIYSGMWLLLALFVAAGNLSGILYSPKKRMRASGSKRRVMKRVRNY</sequence>
<dbReference type="AlphaFoldDB" id="A0A2N5M9Y4"/>
<dbReference type="EMBL" id="PGUY01000011">
    <property type="protein sequence ID" value="PLT31166.1"/>
    <property type="molecule type" value="Genomic_DNA"/>
</dbReference>
<evidence type="ECO:0000256" key="1">
    <source>
        <dbReference type="SAM" id="Phobius"/>
    </source>
</evidence>
<accession>A0A2N5M9Y4</accession>
<keyword evidence="1" id="KW-0812">Transmembrane</keyword>
<evidence type="ECO:0000313" key="3">
    <source>
        <dbReference type="Proteomes" id="UP000234748"/>
    </source>
</evidence>